<evidence type="ECO:0000256" key="1">
    <source>
        <dbReference type="ARBA" id="ARBA00008560"/>
    </source>
</evidence>
<protein>
    <recommendedName>
        <fullName evidence="4 5">Large ribosomal subunit protein bL32</fullName>
    </recommendedName>
</protein>
<proteinExistence type="inferred from homology"/>
<dbReference type="InterPro" id="IPR002677">
    <property type="entry name" value="Ribosomal_bL32"/>
</dbReference>
<dbReference type="SUPFAM" id="SSF57829">
    <property type="entry name" value="Zn-binding ribosomal proteins"/>
    <property type="match status" value="1"/>
</dbReference>
<evidence type="ECO:0000313" key="6">
    <source>
        <dbReference type="EMBL" id="OGE35003.1"/>
    </source>
</evidence>
<reference evidence="6 7" key="1">
    <citation type="journal article" date="2016" name="Nat. Commun.">
        <title>Thousands of microbial genomes shed light on interconnected biogeochemical processes in an aquifer system.</title>
        <authorList>
            <person name="Anantharaman K."/>
            <person name="Brown C.T."/>
            <person name="Hug L.A."/>
            <person name="Sharon I."/>
            <person name="Castelle C.J."/>
            <person name="Probst A.J."/>
            <person name="Thomas B.C."/>
            <person name="Singh A."/>
            <person name="Wilkins M.J."/>
            <person name="Karaoz U."/>
            <person name="Brodie E.L."/>
            <person name="Williams K.H."/>
            <person name="Hubbard S.S."/>
            <person name="Banfield J.F."/>
        </authorList>
    </citation>
    <scope>NUCLEOTIDE SEQUENCE [LARGE SCALE GENOMIC DNA]</scope>
</reference>
<keyword evidence="2 5" id="KW-0689">Ribosomal protein</keyword>
<evidence type="ECO:0000313" key="7">
    <source>
        <dbReference type="Proteomes" id="UP000176405"/>
    </source>
</evidence>
<dbReference type="Proteomes" id="UP000176405">
    <property type="component" value="Unassembled WGS sequence"/>
</dbReference>
<dbReference type="InterPro" id="IPR044957">
    <property type="entry name" value="Ribosomal_bL32_bact"/>
</dbReference>
<organism evidence="6 7">
    <name type="scientific">Candidatus Daviesbacteria bacterium RIFCSPHIGHO2_12_FULL_43_11</name>
    <dbReference type="NCBI Taxonomy" id="1797780"/>
    <lineage>
        <taxon>Bacteria</taxon>
        <taxon>Candidatus Daviesiibacteriota</taxon>
    </lineage>
</organism>
<comment type="similarity">
    <text evidence="1 5">Belongs to the bacterial ribosomal protein bL32 family.</text>
</comment>
<accession>A0A1F5K278</accession>
<dbReference type="InterPro" id="IPR011332">
    <property type="entry name" value="Ribosomal_zn-bd"/>
</dbReference>
<dbReference type="Pfam" id="PF01783">
    <property type="entry name" value="Ribosomal_L32p"/>
    <property type="match status" value="1"/>
</dbReference>
<dbReference type="PANTHER" id="PTHR35534:SF1">
    <property type="entry name" value="LARGE RIBOSOMAL SUBUNIT PROTEIN BL32"/>
    <property type="match status" value="1"/>
</dbReference>
<evidence type="ECO:0000256" key="5">
    <source>
        <dbReference type="HAMAP-Rule" id="MF_00340"/>
    </source>
</evidence>
<comment type="caution">
    <text evidence="6">The sequence shown here is derived from an EMBL/GenBank/DDBJ whole genome shotgun (WGS) entry which is preliminary data.</text>
</comment>
<dbReference type="GO" id="GO:0006412">
    <property type="term" value="P:translation"/>
    <property type="evidence" value="ECO:0007669"/>
    <property type="project" value="UniProtKB-UniRule"/>
</dbReference>
<evidence type="ECO:0000256" key="3">
    <source>
        <dbReference type="ARBA" id="ARBA00023274"/>
    </source>
</evidence>
<dbReference type="AlphaFoldDB" id="A0A1F5K278"/>
<evidence type="ECO:0000256" key="2">
    <source>
        <dbReference type="ARBA" id="ARBA00022980"/>
    </source>
</evidence>
<evidence type="ECO:0000256" key="4">
    <source>
        <dbReference type="ARBA" id="ARBA00035178"/>
    </source>
</evidence>
<dbReference type="PANTHER" id="PTHR35534">
    <property type="entry name" value="50S RIBOSOMAL PROTEIN L32"/>
    <property type="match status" value="1"/>
</dbReference>
<dbReference type="HAMAP" id="MF_00340">
    <property type="entry name" value="Ribosomal_bL32"/>
    <property type="match status" value="1"/>
</dbReference>
<dbReference type="STRING" id="1797780.A3E45_01610"/>
<dbReference type="NCBIfam" id="TIGR01031">
    <property type="entry name" value="rpmF_bact"/>
    <property type="match status" value="1"/>
</dbReference>
<dbReference type="GO" id="GO:0015934">
    <property type="term" value="C:large ribosomal subunit"/>
    <property type="evidence" value="ECO:0007669"/>
    <property type="project" value="InterPro"/>
</dbReference>
<dbReference type="GO" id="GO:0003735">
    <property type="term" value="F:structural constituent of ribosome"/>
    <property type="evidence" value="ECO:0007669"/>
    <property type="project" value="InterPro"/>
</dbReference>
<name>A0A1F5K278_9BACT</name>
<dbReference type="EMBL" id="MFDH01000029">
    <property type="protein sequence ID" value="OGE35003.1"/>
    <property type="molecule type" value="Genomic_DNA"/>
</dbReference>
<keyword evidence="3 5" id="KW-0687">Ribonucleoprotein</keyword>
<sequence length="66" mass="7471">MPQEPKKRHSKASKRTRRASITLKSVGLVKCSNCQKMKVPHQVCKKCGFFDNKKILEKSKAVVTKA</sequence>
<gene>
    <name evidence="5" type="primary">rpmF</name>
    <name evidence="6" type="ORF">A3E45_01610</name>
</gene>